<dbReference type="GO" id="GO:0004674">
    <property type="term" value="F:protein serine/threonine kinase activity"/>
    <property type="evidence" value="ECO:0007669"/>
    <property type="project" value="UniProtKB-KW"/>
</dbReference>
<keyword evidence="3" id="KW-0723">Serine/threonine-protein kinase</keyword>
<dbReference type="Gene3D" id="3.30.200.20">
    <property type="entry name" value="Phosphorylase Kinase, domain 1"/>
    <property type="match status" value="1"/>
</dbReference>
<feature type="compositionally biased region" description="Low complexity" evidence="10">
    <location>
        <begin position="276"/>
        <end position="286"/>
    </location>
</feature>
<dbReference type="Proteomes" id="UP000316621">
    <property type="component" value="Chromosome 11"/>
</dbReference>
<dbReference type="FunFam" id="3.30.200.20:FF:000753">
    <property type="entry name" value="Serine/Threonine Kinase"/>
    <property type="match status" value="1"/>
</dbReference>
<accession>A0A4Y7LDJ7</accession>
<evidence type="ECO:0000256" key="7">
    <source>
        <dbReference type="ARBA" id="ARBA00022840"/>
    </source>
</evidence>
<dbReference type="SUPFAM" id="SSF56112">
    <property type="entry name" value="Protein kinase-like (PK-like)"/>
    <property type="match status" value="1"/>
</dbReference>
<evidence type="ECO:0000259" key="11">
    <source>
        <dbReference type="PROSITE" id="PS50011"/>
    </source>
</evidence>
<evidence type="ECO:0000313" key="13">
    <source>
        <dbReference type="Proteomes" id="UP000316621"/>
    </source>
</evidence>
<dbReference type="OMA" id="CQTPEYV"/>
<dbReference type="EMBL" id="CM010725">
    <property type="protein sequence ID" value="RZC82255.1"/>
    <property type="molecule type" value="Genomic_DNA"/>
</dbReference>
<comment type="catalytic activity">
    <reaction evidence="9">
        <text>L-seryl-[protein] + ATP = O-phospho-L-seryl-[protein] + ADP + H(+)</text>
        <dbReference type="Rhea" id="RHEA:17989"/>
        <dbReference type="Rhea" id="RHEA-COMP:9863"/>
        <dbReference type="Rhea" id="RHEA-COMP:11604"/>
        <dbReference type="ChEBI" id="CHEBI:15378"/>
        <dbReference type="ChEBI" id="CHEBI:29999"/>
        <dbReference type="ChEBI" id="CHEBI:30616"/>
        <dbReference type="ChEBI" id="CHEBI:83421"/>
        <dbReference type="ChEBI" id="CHEBI:456216"/>
        <dbReference type="EC" id="2.7.11.1"/>
    </reaction>
</comment>
<dbReference type="GO" id="GO:0005524">
    <property type="term" value="F:ATP binding"/>
    <property type="evidence" value="ECO:0007669"/>
    <property type="project" value="UniProtKB-KW"/>
</dbReference>
<evidence type="ECO:0000256" key="1">
    <source>
        <dbReference type="ARBA" id="ARBA00009903"/>
    </source>
</evidence>
<comment type="similarity">
    <text evidence="1">Belongs to the protein kinase superfamily. AGC Ser/Thr protein kinase family.</text>
</comment>
<dbReference type="InterPro" id="IPR011009">
    <property type="entry name" value="Kinase-like_dom_sf"/>
</dbReference>
<gene>
    <name evidence="12" type="ORF">C5167_045041</name>
</gene>
<comment type="catalytic activity">
    <reaction evidence="8">
        <text>L-threonyl-[protein] + ATP = O-phospho-L-threonyl-[protein] + ADP + H(+)</text>
        <dbReference type="Rhea" id="RHEA:46608"/>
        <dbReference type="Rhea" id="RHEA-COMP:11060"/>
        <dbReference type="Rhea" id="RHEA-COMP:11605"/>
        <dbReference type="ChEBI" id="CHEBI:15378"/>
        <dbReference type="ChEBI" id="CHEBI:30013"/>
        <dbReference type="ChEBI" id="CHEBI:30616"/>
        <dbReference type="ChEBI" id="CHEBI:61977"/>
        <dbReference type="ChEBI" id="CHEBI:456216"/>
        <dbReference type="EC" id="2.7.11.1"/>
    </reaction>
</comment>
<dbReference type="EC" id="2.7.11.1" evidence="2"/>
<feature type="compositionally biased region" description="Polar residues" evidence="10">
    <location>
        <begin position="343"/>
        <end position="370"/>
    </location>
</feature>
<feature type="region of interest" description="Disordered" evidence="10">
    <location>
        <begin position="394"/>
        <end position="415"/>
    </location>
</feature>
<keyword evidence="5" id="KW-0547">Nucleotide-binding</keyword>
<feature type="compositionally biased region" description="Polar residues" evidence="10">
    <location>
        <begin position="210"/>
        <end position="231"/>
    </location>
</feature>
<dbReference type="InterPro" id="IPR008271">
    <property type="entry name" value="Ser/Thr_kinase_AS"/>
</dbReference>
<protein>
    <recommendedName>
        <fullName evidence="2">non-specific serine/threonine protein kinase</fullName>
        <ecNumber evidence="2">2.7.11.1</ecNumber>
    </recommendedName>
</protein>
<feature type="compositionally biased region" description="Polar residues" evidence="10">
    <location>
        <begin position="313"/>
        <end position="322"/>
    </location>
</feature>
<name>A0A4Y7LDJ7_PAPSO</name>
<dbReference type="PROSITE" id="PS00108">
    <property type="entry name" value="PROTEIN_KINASE_ST"/>
    <property type="match status" value="1"/>
</dbReference>
<dbReference type="Gramene" id="RZC82255">
    <property type="protein sequence ID" value="RZC82255"/>
    <property type="gene ID" value="C5167_045041"/>
</dbReference>
<evidence type="ECO:0000256" key="6">
    <source>
        <dbReference type="ARBA" id="ARBA00022777"/>
    </source>
</evidence>
<dbReference type="AlphaFoldDB" id="A0A4Y7LDJ7"/>
<dbReference type="Gene3D" id="1.10.510.10">
    <property type="entry name" value="Transferase(Phosphotransferase) domain 1"/>
    <property type="match status" value="1"/>
</dbReference>
<keyword evidence="6" id="KW-0418">Kinase</keyword>
<reference evidence="12 13" key="1">
    <citation type="journal article" date="2018" name="Science">
        <title>The opium poppy genome and morphinan production.</title>
        <authorList>
            <person name="Guo L."/>
            <person name="Winzer T."/>
            <person name="Yang X."/>
            <person name="Li Y."/>
            <person name="Ning Z."/>
            <person name="He Z."/>
            <person name="Teodor R."/>
            <person name="Lu Y."/>
            <person name="Bowser T.A."/>
            <person name="Graham I.A."/>
            <person name="Ye K."/>
        </authorList>
    </citation>
    <scope>NUCLEOTIDE SEQUENCE [LARGE SCALE GENOMIC DNA]</scope>
    <source>
        <strain evidence="13">cv. HN1</strain>
        <tissue evidence="12">Leaves</tissue>
    </source>
</reference>
<proteinExistence type="inferred from homology"/>
<evidence type="ECO:0000256" key="9">
    <source>
        <dbReference type="ARBA" id="ARBA00048679"/>
    </source>
</evidence>
<evidence type="ECO:0000313" key="12">
    <source>
        <dbReference type="EMBL" id="RZC82255.1"/>
    </source>
</evidence>
<dbReference type="CDD" id="cd05574">
    <property type="entry name" value="STKc_phototropin_like"/>
    <property type="match status" value="1"/>
</dbReference>
<keyword evidence="4" id="KW-0808">Transferase</keyword>
<dbReference type="PANTHER" id="PTHR45637">
    <property type="entry name" value="FLIPPASE KINASE 1-RELATED"/>
    <property type="match status" value="1"/>
</dbReference>
<feature type="compositionally biased region" description="Low complexity" evidence="10">
    <location>
        <begin position="394"/>
        <end position="406"/>
    </location>
</feature>
<dbReference type="FunFam" id="1.10.510.10:FF:000294">
    <property type="entry name" value="Serine/threonine-protein kinase OXI1"/>
    <property type="match status" value="1"/>
</dbReference>
<sequence length="847" mass="93103">MVEVRYKLTALLMDPYPGTCEIVEAMEEFDCIQRHRRASPPSFELGMEGKVRKLPSAKAGQYYSMEDELNKLFEAIDIRVSRKSALKRPIRVCPSQASGISISECGTLKQALRGLSISHASEMAAMKRLSKPTGLARVSEAGAIKRLYKTVVIKADGSGLLPEEGKEILVEISHVPEKYSTNTSEKVSESKQKPKIKSSKKIAHSSSQSTGATTRTVSLSKASSEQGNASIPSDRGKDMSVRKLKQKEKLNSSTSRKTLQLEEIVPTSTEVGGETPSISSSPCSSAINRSATNTVRRMKPLFMKKSLIKKSKQVSATSPSRCNSEEKGNGVGLHPNQKKPVKNSDSPASSSTNLGIDADQINTVPLSSKPPLSTYNFGDGTADAKVGNCCSTSGEKGESSLSSKSSMGDYSTSTMISEESNQSAVACIISRPHMSKDLRWDAIRLVEKQHGSLELKHFKLVRRLGCGDIGTVYLAELKGTNFLFALKVVDNELLGSKNKLLRAQTEREILQMLDHPFLPTLFSHFSAETYSCLVMEYCSGGDLHILRQRQPSRSFSEPVARFYLAEVLLALEYLHMLGVVYRDLKPENILVREDGHIMLSDFDLSLRSAVSPKLLKSTSAIKEPTKELSSRPCMAFRCIDPFCPRPSWVQVPCFTPKVKSSTDKTQQNLTPDPADFGNGLPQLVAEPTSARSNSFVGTLEYLAPEIIKAEGHGNAVDWWGFGIFMYELLFGKTPFKGAGDEETLANVVFQSLEFPETPSISCHARDLIAGLLVKDPDNRLGSTKGATEIRHHRFFEGLNWALVRCTIPPELPKAQYDVLPTTDSPEEMQCSRNCPTSTTECLKLEDF</sequence>
<dbReference type="SMART" id="SM00220">
    <property type="entry name" value="S_TKc"/>
    <property type="match status" value="1"/>
</dbReference>
<dbReference type="Pfam" id="PF00069">
    <property type="entry name" value="Pkinase"/>
    <property type="match status" value="2"/>
</dbReference>
<evidence type="ECO:0000256" key="8">
    <source>
        <dbReference type="ARBA" id="ARBA00047899"/>
    </source>
</evidence>
<evidence type="ECO:0000256" key="5">
    <source>
        <dbReference type="ARBA" id="ARBA00022741"/>
    </source>
</evidence>
<evidence type="ECO:0000256" key="10">
    <source>
        <dbReference type="SAM" id="MobiDB-lite"/>
    </source>
</evidence>
<dbReference type="InterPro" id="IPR000719">
    <property type="entry name" value="Prot_kinase_dom"/>
</dbReference>
<keyword evidence="7" id="KW-0067">ATP-binding</keyword>
<evidence type="ECO:0000256" key="4">
    <source>
        <dbReference type="ARBA" id="ARBA00022679"/>
    </source>
</evidence>
<evidence type="ECO:0000256" key="2">
    <source>
        <dbReference type="ARBA" id="ARBA00012513"/>
    </source>
</evidence>
<feature type="region of interest" description="Disordered" evidence="10">
    <location>
        <begin position="306"/>
        <end position="370"/>
    </location>
</feature>
<keyword evidence="13" id="KW-1185">Reference proteome</keyword>
<dbReference type="PROSITE" id="PS50011">
    <property type="entry name" value="PROTEIN_KINASE_DOM"/>
    <property type="match status" value="1"/>
</dbReference>
<feature type="region of interest" description="Disordered" evidence="10">
    <location>
        <begin position="179"/>
        <end position="286"/>
    </location>
</feature>
<organism evidence="12 13">
    <name type="scientific">Papaver somniferum</name>
    <name type="common">Opium poppy</name>
    <dbReference type="NCBI Taxonomy" id="3469"/>
    <lineage>
        <taxon>Eukaryota</taxon>
        <taxon>Viridiplantae</taxon>
        <taxon>Streptophyta</taxon>
        <taxon>Embryophyta</taxon>
        <taxon>Tracheophyta</taxon>
        <taxon>Spermatophyta</taxon>
        <taxon>Magnoliopsida</taxon>
        <taxon>Ranunculales</taxon>
        <taxon>Papaveraceae</taxon>
        <taxon>Papaveroideae</taxon>
        <taxon>Papaver</taxon>
    </lineage>
</organism>
<feature type="domain" description="Protein kinase" evidence="11">
    <location>
        <begin position="458"/>
        <end position="795"/>
    </location>
</feature>
<evidence type="ECO:0000256" key="3">
    <source>
        <dbReference type="ARBA" id="ARBA00022527"/>
    </source>
</evidence>
<feature type="compositionally biased region" description="Basic residues" evidence="10">
    <location>
        <begin position="193"/>
        <end position="203"/>
    </location>
</feature>
<dbReference type="FunFam" id="1.10.510.10:FF:000020">
    <property type="entry name" value="serine/threonine-protein kinase D6PK-like"/>
    <property type="match status" value="1"/>
</dbReference>